<dbReference type="GO" id="GO:0030332">
    <property type="term" value="F:cyclin binding"/>
    <property type="evidence" value="ECO:0007669"/>
    <property type="project" value="TreeGrafter"/>
</dbReference>
<dbReference type="AlphaFoldDB" id="A0A9P6VI80"/>
<sequence>MSKSLIYAELLNNIRQISVIAALDSPCDGSTSVELSADGQKVILHHHGHITSLKLPGQVAESSRLQKPASGNRELSWRLSLNDPSVRPSAENAVSNEAPWPATDLEEEANFSCRSCGTLVLKQGVIRSWRDLPSENWAEMMDFWHCHKPDVPGSNGNGHNEHEHDLNTSRGYGANTKFTAQPGIGFVDLNIFLVSESDCSRVKEEYPADDAAKYPKLVCSGCKNYLGHVDYQAEGYRLYKWRLKSRNTSISEPTLSSLITAQLQSIMLAQCSSRLVLLPMNWQPSSPQTSSSPVCFLSMWILSPTIRYSTTAQDATAPGKLAMKIFWKSISATEADNLLNGSSHEEVSLSTEAIIEIEKCLRDSASFLPPSGRKFQDWDVGLLERFDRK</sequence>
<dbReference type="GO" id="GO:0061630">
    <property type="term" value="F:ubiquitin protein ligase activity"/>
    <property type="evidence" value="ECO:0007669"/>
    <property type="project" value="TreeGrafter"/>
</dbReference>
<dbReference type="GO" id="GO:0043161">
    <property type="term" value="P:proteasome-mediated ubiquitin-dependent protein catabolic process"/>
    <property type="evidence" value="ECO:0007669"/>
    <property type="project" value="TreeGrafter"/>
</dbReference>
<keyword evidence="2" id="KW-1185">Reference proteome</keyword>
<name>A0A9P6VI80_9HELO</name>
<dbReference type="GO" id="GO:0006513">
    <property type="term" value="P:protein monoubiquitination"/>
    <property type="evidence" value="ECO:0007669"/>
    <property type="project" value="TreeGrafter"/>
</dbReference>
<evidence type="ECO:0000313" key="1">
    <source>
        <dbReference type="EMBL" id="KAG0648175.1"/>
    </source>
</evidence>
<dbReference type="PANTHER" id="PTHR31531">
    <property type="entry name" value="E3 UBIQUITIN-PROTEIN LIGASE E3D FAMILY MEMBER"/>
    <property type="match status" value="1"/>
</dbReference>
<dbReference type="GO" id="GO:0031624">
    <property type="term" value="F:ubiquitin conjugating enzyme binding"/>
    <property type="evidence" value="ECO:0007669"/>
    <property type="project" value="TreeGrafter"/>
</dbReference>
<accession>A0A9P6VI80</accession>
<evidence type="ECO:0000313" key="2">
    <source>
        <dbReference type="Proteomes" id="UP000785200"/>
    </source>
</evidence>
<protein>
    <submittedName>
        <fullName evidence="1">Ubiquitin-conjugating enzyme E2C-binding</fullName>
    </submittedName>
</protein>
<dbReference type="InterPro" id="IPR019193">
    <property type="entry name" value="UBQ-conj_enz_E2-bd_prot"/>
</dbReference>
<organism evidence="1 2">
    <name type="scientific">Hyphodiscus hymeniophilus</name>
    <dbReference type="NCBI Taxonomy" id="353542"/>
    <lineage>
        <taxon>Eukaryota</taxon>
        <taxon>Fungi</taxon>
        <taxon>Dikarya</taxon>
        <taxon>Ascomycota</taxon>
        <taxon>Pezizomycotina</taxon>
        <taxon>Leotiomycetes</taxon>
        <taxon>Helotiales</taxon>
        <taxon>Hyphodiscaceae</taxon>
        <taxon>Hyphodiscus</taxon>
    </lineage>
</organism>
<comment type="caution">
    <text evidence="1">The sequence shown here is derived from an EMBL/GenBank/DDBJ whole genome shotgun (WGS) entry which is preliminary data.</text>
</comment>
<dbReference type="GO" id="GO:0051865">
    <property type="term" value="P:protein autoubiquitination"/>
    <property type="evidence" value="ECO:0007669"/>
    <property type="project" value="TreeGrafter"/>
</dbReference>
<dbReference type="GO" id="GO:0005829">
    <property type="term" value="C:cytosol"/>
    <property type="evidence" value="ECO:0007669"/>
    <property type="project" value="TreeGrafter"/>
</dbReference>
<dbReference type="Proteomes" id="UP000785200">
    <property type="component" value="Unassembled WGS sequence"/>
</dbReference>
<dbReference type="Pfam" id="PF09814">
    <property type="entry name" value="HECT_2"/>
    <property type="match status" value="1"/>
</dbReference>
<dbReference type="EMBL" id="VNKQ01000011">
    <property type="protein sequence ID" value="KAG0648175.1"/>
    <property type="molecule type" value="Genomic_DNA"/>
</dbReference>
<gene>
    <name evidence="1" type="ORF">D0Z07_5848</name>
</gene>
<dbReference type="GO" id="GO:0000209">
    <property type="term" value="P:protein polyubiquitination"/>
    <property type="evidence" value="ECO:0007669"/>
    <property type="project" value="TreeGrafter"/>
</dbReference>
<dbReference type="PANTHER" id="PTHR31531:SF2">
    <property type="entry name" value="E3 UBIQUITIN-PROTEIN LIGASE E3D"/>
    <property type="match status" value="1"/>
</dbReference>
<reference evidence="1" key="1">
    <citation type="submission" date="2019-07" db="EMBL/GenBank/DDBJ databases">
        <title>Hyphodiscus hymeniophilus genome sequencing and assembly.</title>
        <authorList>
            <person name="Kramer G."/>
            <person name="Nodwell J."/>
        </authorList>
    </citation>
    <scope>NUCLEOTIDE SEQUENCE</scope>
    <source>
        <strain evidence="1">ATCC 34498</strain>
    </source>
</reference>
<proteinExistence type="predicted"/>
<dbReference type="GO" id="GO:0000151">
    <property type="term" value="C:ubiquitin ligase complex"/>
    <property type="evidence" value="ECO:0007669"/>
    <property type="project" value="TreeGrafter"/>
</dbReference>
<dbReference type="GO" id="GO:0005634">
    <property type="term" value="C:nucleus"/>
    <property type="evidence" value="ECO:0007669"/>
    <property type="project" value="TreeGrafter"/>
</dbReference>
<dbReference type="OrthoDB" id="66510at2759"/>